<keyword evidence="12" id="KW-0378">Hydrolase</keyword>
<evidence type="ECO:0000256" key="3">
    <source>
        <dbReference type="ARBA" id="ARBA00022448"/>
    </source>
</evidence>
<dbReference type="Proteomes" id="UP000075374">
    <property type="component" value="Unassembled WGS sequence"/>
</dbReference>
<gene>
    <name evidence="12" type="primary">rbsA_1</name>
    <name evidence="12" type="ORF">CLCOL_14750</name>
</gene>
<evidence type="ECO:0000256" key="1">
    <source>
        <dbReference type="ARBA" id="ARBA00004202"/>
    </source>
</evidence>
<comment type="subcellular location">
    <subcellularLocation>
        <location evidence="2">Cell inner membrane</location>
    </subcellularLocation>
    <subcellularLocation>
        <location evidence="1">Cell membrane</location>
        <topology evidence="1">Peripheral membrane protein</topology>
    </subcellularLocation>
</comment>
<evidence type="ECO:0000259" key="11">
    <source>
        <dbReference type="PROSITE" id="PS50893"/>
    </source>
</evidence>
<accession>A0A151AN36</accession>
<evidence type="ECO:0000256" key="9">
    <source>
        <dbReference type="ARBA" id="ARBA00022967"/>
    </source>
</evidence>
<evidence type="ECO:0000256" key="10">
    <source>
        <dbReference type="ARBA" id="ARBA00023136"/>
    </source>
</evidence>
<dbReference type="PROSITE" id="PS00211">
    <property type="entry name" value="ABC_TRANSPORTER_1"/>
    <property type="match status" value="2"/>
</dbReference>
<keyword evidence="4" id="KW-1003">Cell membrane</keyword>
<evidence type="ECO:0000256" key="8">
    <source>
        <dbReference type="ARBA" id="ARBA00022840"/>
    </source>
</evidence>
<organism evidence="12 13">
    <name type="scientific">Clostridium colicanis DSM 13634</name>
    <dbReference type="NCBI Taxonomy" id="1121305"/>
    <lineage>
        <taxon>Bacteria</taxon>
        <taxon>Bacillati</taxon>
        <taxon>Bacillota</taxon>
        <taxon>Clostridia</taxon>
        <taxon>Eubacteriales</taxon>
        <taxon>Clostridiaceae</taxon>
        <taxon>Clostridium</taxon>
    </lineage>
</organism>
<reference evidence="12 13" key="1">
    <citation type="submission" date="2016-02" db="EMBL/GenBank/DDBJ databases">
        <title>Genome sequence of Clostridium colicanis DSM 13634.</title>
        <authorList>
            <person name="Poehlein A."/>
            <person name="Daniel R."/>
        </authorList>
    </citation>
    <scope>NUCLEOTIDE SEQUENCE [LARGE SCALE GENOMIC DNA]</scope>
    <source>
        <strain evidence="12 13">DSM 13634</strain>
    </source>
</reference>
<dbReference type="PANTHER" id="PTHR43790">
    <property type="entry name" value="CARBOHYDRATE TRANSPORT ATP-BINDING PROTEIN MG119-RELATED"/>
    <property type="match status" value="1"/>
</dbReference>
<keyword evidence="10" id="KW-0472">Membrane</keyword>
<feature type="domain" description="ABC transporter" evidence="11">
    <location>
        <begin position="8"/>
        <end position="245"/>
    </location>
</feature>
<dbReference type="AlphaFoldDB" id="A0A151AN36"/>
<dbReference type="EMBL" id="LTBB01000006">
    <property type="protein sequence ID" value="KYH29035.1"/>
    <property type="molecule type" value="Genomic_DNA"/>
</dbReference>
<dbReference type="InterPro" id="IPR003593">
    <property type="entry name" value="AAA+_ATPase"/>
</dbReference>
<dbReference type="GO" id="GO:0005524">
    <property type="term" value="F:ATP binding"/>
    <property type="evidence" value="ECO:0007669"/>
    <property type="project" value="UniProtKB-KW"/>
</dbReference>
<dbReference type="GO" id="GO:0005886">
    <property type="term" value="C:plasma membrane"/>
    <property type="evidence" value="ECO:0007669"/>
    <property type="project" value="UniProtKB-SubCell"/>
</dbReference>
<keyword evidence="7" id="KW-0547">Nucleotide-binding</keyword>
<dbReference type="InterPro" id="IPR050107">
    <property type="entry name" value="ABC_carbohydrate_import_ATPase"/>
</dbReference>
<dbReference type="FunFam" id="3.40.50.300:FF:000126">
    <property type="entry name" value="Galactose/methyl galactoside import ATP-binding protein MglA"/>
    <property type="match status" value="1"/>
</dbReference>
<name>A0A151AN36_9CLOT</name>
<dbReference type="PROSITE" id="PS50893">
    <property type="entry name" value="ABC_TRANSPORTER_2"/>
    <property type="match status" value="2"/>
</dbReference>
<dbReference type="Pfam" id="PF00005">
    <property type="entry name" value="ABC_tran"/>
    <property type="match status" value="2"/>
</dbReference>
<dbReference type="CDD" id="cd03215">
    <property type="entry name" value="ABC_Carb_Monos_II"/>
    <property type="match status" value="1"/>
</dbReference>
<evidence type="ECO:0000256" key="6">
    <source>
        <dbReference type="ARBA" id="ARBA00022737"/>
    </source>
</evidence>
<keyword evidence="3" id="KW-0813">Transport</keyword>
<evidence type="ECO:0000313" key="13">
    <source>
        <dbReference type="Proteomes" id="UP000075374"/>
    </source>
</evidence>
<keyword evidence="9" id="KW-1278">Translocase</keyword>
<dbReference type="EC" id="3.6.3.17" evidence="12"/>
<dbReference type="Gene3D" id="3.40.50.300">
    <property type="entry name" value="P-loop containing nucleotide triphosphate hydrolases"/>
    <property type="match status" value="2"/>
</dbReference>
<keyword evidence="5" id="KW-0762">Sugar transport</keyword>
<dbReference type="InterPro" id="IPR017871">
    <property type="entry name" value="ABC_transporter-like_CS"/>
</dbReference>
<dbReference type="FunFam" id="3.40.50.300:FF:000127">
    <property type="entry name" value="Ribose import ATP-binding protein RbsA"/>
    <property type="match status" value="1"/>
</dbReference>
<dbReference type="InterPro" id="IPR003439">
    <property type="entry name" value="ABC_transporter-like_ATP-bd"/>
</dbReference>
<feature type="domain" description="ABC transporter" evidence="11">
    <location>
        <begin position="255"/>
        <end position="500"/>
    </location>
</feature>
<evidence type="ECO:0000256" key="2">
    <source>
        <dbReference type="ARBA" id="ARBA00004533"/>
    </source>
</evidence>
<dbReference type="GO" id="GO:0015749">
    <property type="term" value="P:monosaccharide transmembrane transport"/>
    <property type="evidence" value="ECO:0007669"/>
    <property type="project" value="UniProtKB-ARBA"/>
</dbReference>
<dbReference type="RefSeq" id="WP_061858322.1">
    <property type="nucleotide sequence ID" value="NZ_LTBB01000006.1"/>
</dbReference>
<keyword evidence="8 12" id="KW-0067">ATP-binding</keyword>
<evidence type="ECO:0000256" key="5">
    <source>
        <dbReference type="ARBA" id="ARBA00022597"/>
    </source>
</evidence>
<dbReference type="GO" id="GO:0016887">
    <property type="term" value="F:ATP hydrolysis activity"/>
    <property type="evidence" value="ECO:0007669"/>
    <property type="project" value="InterPro"/>
</dbReference>
<dbReference type="SMART" id="SM00382">
    <property type="entry name" value="AAA"/>
    <property type="match status" value="2"/>
</dbReference>
<dbReference type="STRING" id="1121305.CLCOL_14750"/>
<evidence type="ECO:0000256" key="4">
    <source>
        <dbReference type="ARBA" id="ARBA00022475"/>
    </source>
</evidence>
<dbReference type="PANTHER" id="PTHR43790:SF3">
    <property type="entry name" value="D-ALLOSE IMPORT ATP-BINDING PROTEIN ALSA-RELATED"/>
    <property type="match status" value="1"/>
</dbReference>
<evidence type="ECO:0000256" key="7">
    <source>
        <dbReference type="ARBA" id="ARBA00022741"/>
    </source>
</evidence>
<dbReference type="PATRIC" id="fig|1121305.3.peg.1482"/>
<protein>
    <submittedName>
        <fullName evidence="12">Ribose import ATP-binding protein RbsA</fullName>
        <ecNumber evidence="12">3.6.3.17</ecNumber>
    </submittedName>
</protein>
<dbReference type="CDD" id="cd03216">
    <property type="entry name" value="ABC_Carb_Monos_I"/>
    <property type="match status" value="1"/>
</dbReference>
<keyword evidence="6" id="KW-0677">Repeat</keyword>
<dbReference type="InterPro" id="IPR027417">
    <property type="entry name" value="P-loop_NTPase"/>
</dbReference>
<sequence length="501" mass="55792">MKDKKPMLEMQGITKSFPGVKALDGVNLKAYGGEVLALLGENGAGKSTLMKILSGVYKKDSGKIFIEGEEVEPTNIKEAEKLGVSIIHQELSVLPNLTVAENIFLGNEKFSKFSRRIHKSVLRERSKAFLEQIGSKVDPDTLVKDVSVGEMQMIEIAKALTKNSKIIIMDEPTTALTEVETKKLFEVIEKLKKKGIAVIYISHRMEEIFAICDRVTVLRDGQYVGDAKTSEVSNDDLIAMMVGRKLEEQFPYRREKVGDVILKVENIKYKNKVNDVSFEVKAGEILGVAGLMGSGRTELAKVIFGEYKKDDGEIYVDGEKVKISSPKDGIENGICYLSEDRKREGLILGMSVGENMTISNLKKYENGIKRIDKKKERKDIEEYIKKLSVKTPYPEQLMKNLSGGNQQKAILAKWIMLSPKVLIIDEPTKGIDVGAKKEIYEVLNELKASGKAIIMISSDLPEVMGVSDRIMVMHEGKVSGILSHDEANQEKIMKYAVGVHN</sequence>
<comment type="caution">
    <text evidence="12">The sequence shown here is derived from an EMBL/GenBank/DDBJ whole genome shotgun (WGS) entry which is preliminary data.</text>
</comment>
<dbReference type="SUPFAM" id="SSF52540">
    <property type="entry name" value="P-loop containing nucleoside triphosphate hydrolases"/>
    <property type="match status" value="2"/>
</dbReference>
<proteinExistence type="predicted"/>
<evidence type="ECO:0000313" key="12">
    <source>
        <dbReference type="EMBL" id="KYH29035.1"/>
    </source>
</evidence>
<keyword evidence="13" id="KW-1185">Reference proteome</keyword>